<dbReference type="Pfam" id="PF01544">
    <property type="entry name" value="CorA"/>
    <property type="match status" value="1"/>
</dbReference>
<dbReference type="Gene3D" id="1.20.58.340">
    <property type="entry name" value="Magnesium transport protein CorA, transmembrane region"/>
    <property type="match status" value="2"/>
</dbReference>
<comment type="caution">
    <text evidence="14">The sequence shown here is derived from an EMBL/GenBank/DDBJ whole genome shotgun (WGS) entry which is preliminary data.</text>
</comment>
<reference evidence="14 15" key="1">
    <citation type="journal article" date="2017" name="BMC Genomics">
        <title>Genome sequencing of 39 Akkermansia muciniphila isolates reveals its population structure, genomic and functional diverisity, and global distribution in mammalian gut microbiotas.</title>
        <authorList>
            <person name="Guo X."/>
            <person name="Li S."/>
            <person name="Zhang J."/>
            <person name="Wu F."/>
            <person name="Li X."/>
            <person name="Wu D."/>
            <person name="Zhang M."/>
            <person name="Ou Z."/>
            <person name="Jie Z."/>
            <person name="Yan Q."/>
            <person name="Li P."/>
            <person name="Yi J."/>
            <person name="Peng Y."/>
        </authorList>
    </citation>
    <scope>NUCLEOTIDE SEQUENCE [LARGE SCALE GENOMIC DNA]</scope>
    <source>
        <strain evidence="14 15">GP43</strain>
    </source>
</reference>
<evidence type="ECO:0000256" key="4">
    <source>
        <dbReference type="ARBA" id="ARBA00022448"/>
    </source>
</evidence>
<gene>
    <name evidence="14" type="ORF">CXU09_10960</name>
</gene>
<dbReference type="SUPFAM" id="SSF144083">
    <property type="entry name" value="Magnesium transport protein CorA, transmembrane region"/>
    <property type="match status" value="1"/>
</dbReference>
<evidence type="ECO:0000256" key="12">
    <source>
        <dbReference type="ARBA" id="ARBA00034269"/>
    </source>
</evidence>
<dbReference type="GO" id="GO:0015099">
    <property type="term" value="F:nickel cation transmembrane transporter activity"/>
    <property type="evidence" value="ECO:0007669"/>
    <property type="project" value="TreeGrafter"/>
</dbReference>
<dbReference type="GO" id="GO:0015087">
    <property type="term" value="F:cobalt ion transmembrane transporter activity"/>
    <property type="evidence" value="ECO:0007669"/>
    <property type="project" value="TreeGrafter"/>
</dbReference>
<keyword evidence="11 13" id="KW-0472">Membrane</keyword>
<dbReference type="InterPro" id="IPR002523">
    <property type="entry name" value="MgTranspt_CorA/ZnTranspt_ZntB"/>
</dbReference>
<evidence type="ECO:0000256" key="13">
    <source>
        <dbReference type="SAM" id="Phobius"/>
    </source>
</evidence>
<evidence type="ECO:0000256" key="8">
    <source>
        <dbReference type="ARBA" id="ARBA00022842"/>
    </source>
</evidence>
<keyword evidence="10" id="KW-0406">Ion transport</keyword>
<dbReference type="EMBL" id="PJKN01000007">
    <property type="protein sequence ID" value="PNC53809.1"/>
    <property type="molecule type" value="Genomic_DNA"/>
</dbReference>
<dbReference type="AlphaFoldDB" id="A0AAP8NJL2"/>
<evidence type="ECO:0000256" key="7">
    <source>
        <dbReference type="ARBA" id="ARBA00022692"/>
    </source>
</evidence>
<dbReference type="CDD" id="cd12837">
    <property type="entry name" value="EcCorA-like_u1"/>
    <property type="match status" value="1"/>
</dbReference>
<dbReference type="InterPro" id="IPR045863">
    <property type="entry name" value="CorA_TM1_TM2"/>
</dbReference>
<evidence type="ECO:0000313" key="15">
    <source>
        <dbReference type="Proteomes" id="UP000235914"/>
    </source>
</evidence>
<evidence type="ECO:0000256" key="10">
    <source>
        <dbReference type="ARBA" id="ARBA00023065"/>
    </source>
</evidence>
<evidence type="ECO:0000256" key="1">
    <source>
        <dbReference type="ARBA" id="ARBA00004429"/>
    </source>
</evidence>
<dbReference type="Gene3D" id="3.30.460.20">
    <property type="entry name" value="CorA soluble domain-like"/>
    <property type="match status" value="1"/>
</dbReference>
<dbReference type="SUPFAM" id="SSF143865">
    <property type="entry name" value="CorA soluble domain-like"/>
    <property type="match status" value="1"/>
</dbReference>
<keyword evidence="9 13" id="KW-1133">Transmembrane helix</keyword>
<feature type="transmembrane region" description="Helical" evidence="13">
    <location>
        <begin position="304"/>
        <end position="324"/>
    </location>
</feature>
<evidence type="ECO:0000256" key="3">
    <source>
        <dbReference type="ARBA" id="ARBA00019439"/>
    </source>
</evidence>
<evidence type="ECO:0000256" key="2">
    <source>
        <dbReference type="ARBA" id="ARBA00009765"/>
    </source>
</evidence>
<sequence length="330" mass="37766">MIRLYRQTPEGIERTTQVDAAEQHLDSVFWIDLLTPEPAEIKFVERLCGLEMPTYDEMREIEATSRLYTEDGARFMTTTVLSRVDTESPSLSEITFVLMGAKIITIRHSDSYSFRVFSHQLLRQKQISRDQVFTGLLETIVDRQADVLERFGAELDRLSKNIFRRDEPEGKSSKRVPVSSALRLTLQDLGRVGDLLTRQRDCLVNLLRLLTYASNEEALDDTNSTLYIKLRPLSRDVTSLSEYANFLSSNVNFMLDAVLGLINIEQNEIVKIFTVAAVVFMPPTLIASIYGMNFAHMPGLENEYGYYISLVVMLVSIILPLVYFRSRRLL</sequence>
<organism evidence="14 15">
    <name type="scientific">Akkermansia muciniphila</name>
    <dbReference type="NCBI Taxonomy" id="239935"/>
    <lineage>
        <taxon>Bacteria</taxon>
        <taxon>Pseudomonadati</taxon>
        <taxon>Verrucomicrobiota</taxon>
        <taxon>Verrucomicrobiia</taxon>
        <taxon>Verrucomicrobiales</taxon>
        <taxon>Akkermansiaceae</taxon>
        <taxon>Akkermansia</taxon>
    </lineage>
</organism>
<evidence type="ECO:0000256" key="5">
    <source>
        <dbReference type="ARBA" id="ARBA00022475"/>
    </source>
</evidence>
<dbReference type="RefSeq" id="WP_094135918.1">
    <property type="nucleotide sequence ID" value="NZ_CP010553.1"/>
</dbReference>
<evidence type="ECO:0000313" key="14">
    <source>
        <dbReference type="EMBL" id="PNC53809.1"/>
    </source>
</evidence>
<proteinExistence type="inferred from homology"/>
<keyword evidence="7 13" id="KW-0812">Transmembrane</keyword>
<keyword evidence="5" id="KW-1003">Cell membrane</keyword>
<dbReference type="InterPro" id="IPR045861">
    <property type="entry name" value="CorA_cytoplasmic_dom"/>
</dbReference>
<dbReference type="FunFam" id="1.20.58.340:FF:000001">
    <property type="entry name" value="Magnesium transport protein CorA"/>
    <property type="match status" value="1"/>
</dbReference>
<comment type="subcellular location">
    <subcellularLocation>
        <location evidence="1">Cell inner membrane</location>
        <topology evidence="1">Multi-pass membrane protein</topology>
    </subcellularLocation>
</comment>
<evidence type="ECO:0000256" key="11">
    <source>
        <dbReference type="ARBA" id="ARBA00023136"/>
    </source>
</evidence>
<comment type="catalytic activity">
    <reaction evidence="12">
        <text>Mg(2+)(in) = Mg(2+)(out)</text>
        <dbReference type="Rhea" id="RHEA:29827"/>
        <dbReference type="ChEBI" id="CHEBI:18420"/>
    </reaction>
</comment>
<keyword evidence="4" id="KW-0813">Transport</keyword>
<dbReference type="InterPro" id="IPR050829">
    <property type="entry name" value="CorA_MIT"/>
</dbReference>
<name>A0AAP8NJL2_9BACT</name>
<keyword evidence="6" id="KW-0997">Cell inner membrane</keyword>
<protein>
    <recommendedName>
        <fullName evidence="3">Magnesium transport protein CorA</fullName>
    </recommendedName>
</protein>
<evidence type="ECO:0000256" key="9">
    <source>
        <dbReference type="ARBA" id="ARBA00022989"/>
    </source>
</evidence>
<keyword evidence="8" id="KW-0460">Magnesium</keyword>
<dbReference type="PANTHER" id="PTHR47685">
    <property type="entry name" value="MAGNESIUM TRANSPORT PROTEIN CORA"/>
    <property type="match status" value="1"/>
</dbReference>
<dbReference type="PANTHER" id="PTHR47685:SF1">
    <property type="entry name" value="MAGNESIUM TRANSPORT PROTEIN CORA"/>
    <property type="match status" value="1"/>
</dbReference>
<dbReference type="GO" id="GO:0005886">
    <property type="term" value="C:plasma membrane"/>
    <property type="evidence" value="ECO:0007669"/>
    <property type="project" value="UniProtKB-SubCell"/>
</dbReference>
<accession>A0AAP8NJL2</accession>
<evidence type="ECO:0000256" key="6">
    <source>
        <dbReference type="ARBA" id="ARBA00022519"/>
    </source>
</evidence>
<comment type="similarity">
    <text evidence="2">Belongs to the CorA metal ion transporter (MIT) (TC 1.A.35) family.</text>
</comment>
<dbReference type="Proteomes" id="UP000235914">
    <property type="component" value="Unassembled WGS sequence"/>
</dbReference>
<feature type="transmembrane region" description="Helical" evidence="13">
    <location>
        <begin position="272"/>
        <end position="292"/>
    </location>
</feature>
<dbReference type="GO" id="GO:0015095">
    <property type="term" value="F:magnesium ion transmembrane transporter activity"/>
    <property type="evidence" value="ECO:0007669"/>
    <property type="project" value="TreeGrafter"/>
</dbReference>